<sequence>MGGAGIAGCTAHLRLEALPDGRWHGRMIHLAESGANLYEGASLAGVIKAFSDQGEGHLVVPAAQGVDFQCNQSDLSLELQNKFRQMGSAAMAGTTVWFRLVAINAYWHAKEVVLAGDGTKKVALNDRSRRVRSRLRDLRRGSAGWSGDTGALRRDRWR</sequence>
<dbReference type="AlphaFoldDB" id="A0AA36N3F5"/>
<evidence type="ECO:0000313" key="1">
    <source>
        <dbReference type="EMBL" id="CAJ1388156.1"/>
    </source>
</evidence>
<evidence type="ECO:0000313" key="2">
    <source>
        <dbReference type="Proteomes" id="UP001178507"/>
    </source>
</evidence>
<protein>
    <submittedName>
        <fullName evidence="1">Uncharacterized protein</fullName>
    </submittedName>
</protein>
<comment type="caution">
    <text evidence="1">The sequence shown here is derived from an EMBL/GenBank/DDBJ whole genome shotgun (WGS) entry which is preliminary data.</text>
</comment>
<dbReference type="Proteomes" id="UP001178507">
    <property type="component" value="Unassembled WGS sequence"/>
</dbReference>
<reference evidence="1" key="1">
    <citation type="submission" date="2023-08" db="EMBL/GenBank/DDBJ databases">
        <authorList>
            <person name="Chen Y."/>
            <person name="Shah S."/>
            <person name="Dougan E. K."/>
            <person name="Thang M."/>
            <person name="Chan C."/>
        </authorList>
    </citation>
    <scope>NUCLEOTIDE SEQUENCE</scope>
</reference>
<name>A0AA36N3F5_9DINO</name>
<organism evidence="1 2">
    <name type="scientific">Effrenium voratum</name>
    <dbReference type="NCBI Taxonomy" id="2562239"/>
    <lineage>
        <taxon>Eukaryota</taxon>
        <taxon>Sar</taxon>
        <taxon>Alveolata</taxon>
        <taxon>Dinophyceae</taxon>
        <taxon>Suessiales</taxon>
        <taxon>Symbiodiniaceae</taxon>
        <taxon>Effrenium</taxon>
    </lineage>
</organism>
<dbReference type="EMBL" id="CAUJNA010001646">
    <property type="protein sequence ID" value="CAJ1388156.1"/>
    <property type="molecule type" value="Genomic_DNA"/>
</dbReference>
<keyword evidence="2" id="KW-1185">Reference proteome</keyword>
<proteinExistence type="predicted"/>
<accession>A0AA36N3F5</accession>
<gene>
    <name evidence="1" type="ORF">EVOR1521_LOCUS14086</name>
</gene>